<feature type="compositionally biased region" description="Basic and acidic residues" evidence="1">
    <location>
        <begin position="944"/>
        <end position="956"/>
    </location>
</feature>
<evidence type="ECO:0000313" key="4">
    <source>
        <dbReference type="Proteomes" id="UP000054886"/>
    </source>
</evidence>
<name>A0A0W0D0W1_CANGB</name>
<dbReference type="EMBL" id="LLZZ01000119">
    <property type="protein sequence ID" value="KTB03473.1"/>
    <property type="molecule type" value="Genomic_DNA"/>
</dbReference>
<dbReference type="VEuPathDB" id="FungiDB:GVI51_B04763"/>
<feature type="region of interest" description="Disordered" evidence="1">
    <location>
        <begin position="933"/>
        <end position="956"/>
    </location>
</feature>
<dbReference type="VEuPathDB" id="FungiDB:CAGL0B04851g"/>
<dbReference type="InterPro" id="IPR035899">
    <property type="entry name" value="DBL_dom_sf"/>
</dbReference>
<feature type="region of interest" description="Disordered" evidence="1">
    <location>
        <begin position="1345"/>
        <end position="1384"/>
    </location>
</feature>
<evidence type="ECO:0000256" key="1">
    <source>
        <dbReference type="SAM" id="MobiDB-lite"/>
    </source>
</evidence>
<organism evidence="3 4">
    <name type="scientific">Candida glabrata</name>
    <name type="common">Yeast</name>
    <name type="synonym">Torulopsis glabrata</name>
    <dbReference type="NCBI Taxonomy" id="5478"/>
    <lineage>
        <taxon>Eukaryota</taxon>
        <taxon>Fungi</taxon>
        <taxon>Dikarya</taxon>
        <taxon>Ascomycota</taxon>
        <taxon>Saccharomycotina</taxon>
        <taxon>Saccharomycetes</taxon>
        <taxon>Saccharomycetales</taxon>
        <taxon>Saccharomycetaceae</taxon>
        <taxon>Nakaseomyces</taxon>
    </lineage>
</organism>
<evidence type="ECO:0000259" key="2">
    <source>
        <dbReference type="SMART" id="SM00325"/>
    </source>
</evidence>
<gene>
    <name evidence="3" type="ORF">AO440_000368</name>
</gene>
<dbReference type="InterPro" id="IPR000219">
    <property type="entry name" value="DH_dom"/>
</dbReference>
<dbReference type="InterPro" id="IPR021895">
    <property type="entry name" value="Bud3_N"/>
</dbReference>
<feature type="domain" description="DH" evidence="2">
    <location>
        <begin position="247"/>
        <end position="425"/>
    </location>
</feature>
<dbReference type="SUPFAM" id="SSF48065">
    <property type="entry name" value="DBL homology domain (DH-domain)"/>
    <property type="match status" value="1"/>
</dbReference>
<dbReference type="GO" id="GO:0007120">
    <property type="term" value="P:axial cellular bud site selection"/>
    <property type="evidence" value="ECO:0007669"/>
    <property type="project" value="EnsemblFungi"/>
</dbReference>
<feature type="region of interest" description="Disordered" evidence="1">
    <location>
        <begin position="1066"/>
        <end position="1092"/>
    </location>
</feature>
<dbReference type="Pfam" id="PF25351">
    <property type="entry name" value="PH_BUD3_C"/>
    <property type="match status" value="1"/>
</dbReference>
<feature type="compositionally biased region" description="Basic and acidic residues" evidence="1">
    <location>
        <begin position="1070"/>
        <end position="1092"/>
    </location>
</feature>
<dbReference type="VEuPathDB" id="FungiDB:B1J91_B04851g"/>
<dbReference type="Pfam" id="PF12015">
    <property type="entry name" value="Bud3_N"/>
    <property type="match status" value="1"/>
</dbReference>
<reference evidence="3 4" key="1">
    <citation type="submission" date="2015-10" db="EMBL/GenBank/DDBJ databases">
        <title>Draft genomes sequences of Candida glabrata isolates 1A, 1B, 2A, 2B, 3A and 3B.</title>
        <authorList>
            <person name="Haavelsrud O.E."/>
            <person name="Gaustad P."/>
        </authorList>
    </citation>
    <scope>NUCLEOTIDE SEQUENCE [LARGE SCALE GENOMIC DNA]</scope>
    <source>
        <strain evidence="3">910700640</strain>
    </source>
</reference>
<proteinExistence type="predicted"/>
<dbReference type="PhylomeDB" id="A0A0W0D0W1"/>
<comment type="caution">
    <text evidence="3">The sequence shown here is derived from an EMBL/GenBank/DDBJ whole genome shotgun (WGS) entry which is preliminary data.</text>
</comment>
<dbReference type="GO" id="GO:0005085">
    <property type="term" value="F:guanyl-nucleotide exchange factor activity"/>
    <property type="evidence" value="ECO:0007669"/>
    <property type="project" value="EnsemblFungi"/>
</dbReference>
<dbReference type="GO" id="GO:0000142">
    <property type="term" value="C:cellular bud neck contractile ring"/>
    <property type="evidence" value="ECO:0007669"/>
    <property type="project" value="EnsemblFungi"/>
</dbReference>
<dbReference type="GO" id="GO:0000755">
    <property type="term" value="P:cytogamy"/>
    <property type="evidence" value="ECO:0007669"/>
    <property type="project" value="EnsemblFungi"/>
</dbReference>
<dbReference type="InterPro" id="IPR057454">
    <property type="entry name" value="Bud3_C"/>
</dbReference>
<accession>A0A0W0D0W1</accession>
<feature type="compositionally biased region" description="Polar residues" evidence="1">
    <location>
        <begin position="1346"/>
        <end position="1359"/>
    </location>
</feature>
<feature type="region of interest" description="Disordered" evidence="1">
    <location>
        <begin position="1041"/>
        <end position="1060"/>
    </location>
</feature>
<feature type="region of interest" description="Disordered" evidence="1">
    <location>
        <begin position="809"/>
        <end position="834"/>
    </location>
</feature>
<protein>
    <submittedName>
        <fullName evidence="3">Bud site selection protein 3</fullName>
    </submittedName>
</protein>
<dbReference type="VEuPathDB" id="FungiDB:GWK60_B04697"/>
<sequence>MVSEQSSNYSKESIEEKPILLHNNLAHISPDVQVSLTEMKDTLTIFRGSDELIWGDFLVAIGMDNNTNFNSIMVNKFGATTFNNVNISKNSKYYPAIENLDPKYKDSNARKCLAVTLLKIYPLFEKHITTVSDLPFEYDQTHAGELASTATLIPNVDPEVFLLKLKNYGMLNDTSRVITSTMVDVVYENNEDVIDYNNQLVYYLGEQLEQLFNPVTEYSPEQTEYAYKAPDEEPSLFNSDTSLLKSVCNELLQLQTKFTYDLVEFLQEFLIILRVNVLNEEIEGLSTLKLNRLFPPTIDEVTRINCIFLDSLKAAVPFGSFEVLKACNITIPYFYKAYTRHEAATKNFSKDIKLFLENFGDVIPKKEEYTEMKMEALMKGPQEKLLKIKLIIERLWESTPDWGNQEKEATSFYNNIIDIIDSFGKLESPLHSYTTRVFTPSGKILTELAKGWPIELQYKWLKRRVVGVYDIIDSSDISKRKLLVIFSDYVVFLDIQNSESYYKNPNRPMLSDILTNSLINEVPLPSKIPRMKVQKYSYIDDVQVTIVDGNILRFDCIREVDPFSISCRLKSKSTTEKRIADLITKAKILEKDTAFHLFKAEVNGVTLYSTAHEYQAYQSERQKSKVALFLNLSPSPSYITENSLYAGLFMKFEDTTRLDKIRITTVLYDGTKSNYVVRPEQMITFVVRQLSQLLPNCYSSTRSPLATSLLNLQAQLISELVKPKIAASSKSNDSAKLMDMNNFIAEKADKSDKYDAKHEKKRSYGTITTFRSYKSDLKDVESSGEIYSREHNTSTKISKNNVQKISKNVRTKVTESPGRKQRVSKTQADKSKKTSGLSNFFKSIFKGSGKKTKRPTNEKIQLKRIGSNKNISHVHISSKPRNKAVIKDTTNTAELEEPLISRAVTSVEISAEKVDRKDEDERVLSVVHNKQFEETKANSEAPADNERMGQDIHHDAGNTSDLLIKEIADEVVEQKEFLEQLSKNMSIQKENKTVQPQVTQKPTSIKNQASALYLYDNDLFGDFKQKPNDHDNISVSLENELTAEGSENEDEDPKKVSHQYQEETIEYQENEPKNDEPDNPSKEADEQADSKENVELLPTKSEVSAGKPLVFPTIQKVVKKPQQIQRSDSFYELYKGMRMVLDDTDVKYNWKRLPSLVSLSVQNAVNSDKSKHAFEKIAHARETPSLVENLMEKKELPMQATETQVREARKLKNAAVIKPVENNFKPVSDTLKSPFKAYPELTKSTEYVNNDSINIFSELEKAFEVPQAKVSVPTFKVVRTSPTRYVQLESGSIRTDRMVPSPELSQSLSYSSFVEELQNKKPQRLVEIADSITDMQSNLTKDDETIASSNAPSHVSSEFEQQKDISQQSDSSLEEEHYSAKKPLSQEINSSGILESLEFSSFTMGFEDTIDVVNSSHIPSGDLLPETGSRNMVLTRPKRNDAHPVYLLPRYSISTTKSLNQTRERMQYDEDAIWVSPTKLSFSEKDSSIRLVKEGTTPTKTLTHQGNKTKVDIPREESSFGYLSSLLAVDSNNNNILEFV</sequence>
<dbReference type="SMART" id="SM00325">
    <property type="entry name" value="RhoGEF"/>
    <property type="match status" value="1"/>
</dbReference>
<evidence type="ECO:0000313" key="3">
    <source>
        <dbReference type="EMBL" id="KTB03473.1"/>
    </source>
</evidence>
<dbReference type="OrthoDB" id="4066896at2759"/>
<dbReference type="Proteomes" id="UP000054886">
    <property type="component" value="Unassembled WGS sequence"/>
</dbReference>